<evidence type="ECO:0000256" key="4">
    <source>
        <dbReference type="SAM" id="Coils"/>
    </source>
</evidence>
<dbReference type="GO" id="GO:0008017">
    <property type="term" value="F:microtubule binding"/>
    <property type="evidence" value="ECO:0007669"/>
    <property type="project" value="InterPro"/>
</dbReference>
<feature type="compositionally biased region" description="Polar residues" evidence="5">
    <location>
        <begin position="1487"/>
        <end position="1498"/>
    </location>
</feature>
<dbReference type="InterPro" id="IPR001752">
    <property type="entry name" value="Kinesin_motor_dom"/>
</dbReference>
<dbReference type="OrthoDB" id="419306at2759"/>
<proteinExistence type="inferred from homology"/>
<dbReference type="GO" id="GO:0007018">
    <property type="term" value="P:microtubule-based movement"/>
    <property type="evidence" value="ECO:0007669"/>
    <property type="project" value="InterPro"/>
</dbReference>
<evidence type="ECO:0000256" key="2">
    <source>
        <dbReference type="ARBA" id="ARBA00022840"/>
    </source>
</evidence>
<dbReference type="GO" id="GO:0003777">
    <property type="term" value="F:microtubule motor activity"/>
    <property type="evidence" value="ECO:0007669"/>
    <property type="project" value="InterPro"/>
</dbReference>
<dbReference type="GO" id="GO:0007052">
    <property type="term" value="P:mitotic spindle organization"/>
    <property type="evidence" value="ECO:0007669"/>
    <property type="project" value="TreeGrafter"/>
</dbReference>
<dbReference type="PRINTS" id="PR00380">
    <property type="entry name" value="KINESINHEAVY"/>
</dbReference>
<feature type="region of interest" description="Disordered" evidence="5">
    <location>
        <begin position="1510"/>
        <end position="1557"/>
    </location>
</feature>
<dbReference type="PANTHER" id="PTHR47969:SF29">
    <property type="entry name" value="KINESIN-LIKE PROTEIN"/>
    <property type="match status" value="1"/>
</dbReference>
<dbReference type="SUPFAM" id="SSF52540">
    <property type="entry name" value="P-loop containing nucleoside triphosphate hydrolases"/>
    <property type="match status" value="1"/>
</dbReference>
<evidence type="ECO:0000256" key="3">
    <source>
        <dbReference type="PROSITE-ProRule" id="PRU00283"/>
    </source>
</evidence>
<feature type="region of interest" description="Disordered" evidence="5">
    <location>
        <begin position="1477"/>
        <end position="1498"/>
    </location>
</feature>
<gene>
    <name evidence="8" type="primary">kif4</name>
    <name evidence="8" type="ORF">SNEC2469_LOCUS1351</name>
</gene>
<feature type="transmembrane region" description="Helical" evidence="6">
    <location>
        <begin position="1740"/>
        <end position="1759"/>
    </location>
</feature>
<dbReference type="PROSITE" id="PS00411">
    <property type="entry name" value="KINESIN_MOTOR_1"/>
    <property type="match status" value="1"/>
</dbReference>
<feature type="transmembrane region" description="Helical" evidence="6">
    <location>
        <begin position="1837"/>
        <end position="1857"/>
    </location>
</feature>
<reference evidence="8" key="1">
    <citation type="submission" date="2021-02" db="EMBL/GenBank/DDBJ databases">
        <authorList>
            <person name="Dougan E. K."/>
            <person name="Rhodes N."/>
            <person name="Thang M."/>
            <person name="Chan C."/>
        </authorList>
    </citation>
    <scope>NUCLEOTIDE SEQUENCE</scope>
</reference>
<evidence type="ECO:0000313" key="8">
    <source>
        <dbReference type="EMBL" id="CAE7196570.1"/>
    </source>
</evidence>
<feature type="region of interest" description="Disordered" evidence="5">
    <location>
        <begin position="1173"/>
        <end position="1241"/>
    </location>
</feature>
<protein>
    <submittedName>
        <fullName evidence="8">Kif4 protein</fullName>
    </submittedName>
</protein>
<organism evidence="8 9">
    <name type="scientific">Symbiodinium necroappetens</name>
    <dbReference type="NCBI Taxonomy" id="1628268"/>
    <lineage>
        <taxon>Eukaryota</taxon>
        <taxon>Sar</taxon>
        <taxon>Alveolata</taxon>
        <taxon>Dinophyceae</taxon>
        <taxon>Suessiales</taxon>
        <taxon>Symbiodiniaceae</taxon>
        <taxon>Symbiodinium</taxon>
    </lineage>
</organism>
<keyword evidence="1 3" id="KW-0547">Nucleotide-binding</keyword>
<dbReference type="PROSITE" id="PS50067">
    <property type="entry name" value="KINESIN_MOTOR_2"/>
    <property type="match status" value="1"/>
</dbReference>
<keyword evidence="2 3" id="KW-0067">ATP-binding</keyword>
<feature type="transmembrane region" description="Helical" evidence="6">
    <location>
        <begin position="1614"/>
        <end position="1637"/>
    </location>
</feature>
<dbReference type="Gene3D" id="3.10.490.10">
    <property type="entry name" value="Gamma-glutamyl cyclotransferase-like"/>
    <property type="match status" value="1"/>
</dbReference>
<keyword evidence="6" id="KW-1133">Transmembrane helix</keyword>
<evidence type="ECO:0000256" key="5">
    <source>
        <dbReference type="SAM" id="MobiDB-lite"/>
    </source>
</evidence>
<feature type="transmembrane region" description="Helical" evidence="6">
    <location>
        <begin position="1863"/>
        <end position="1883"/>
    </location>
</feature>
<feature type="domain" description="Kinesin motor" evidence="7">
    <location>
        <begin position="741"/>
        <end position="1097"/>
    </location>
</feature>
<feature type="transmembrane region" description="Helical" evidence="6">
    <location>
        <begin position="1687"/>
        <end position="1708"/>
    </location>
</feature>
<evidence type="ECO:0000313" key="9">
    <source>
        <dbReference type="Proteomes" id="UP000601435"/>
    </source>
</evidence>
<feature type="coiled-coil region" evidence="4">
    <location>
        <begin position="1105"/>
        <end position="1132"/>
    </location>
</feature>
<feature type="transmembrane region" description="Helical" evidence="6">
    <location>
        <begin position="1771"/>
        <end position="1792"/>
    </location>
</feature>
<sequence>MLHEIATVLGHAVTSLQHWLHAAAGTAQSFGNAGGGHDQVWTFAYGANMGLAKMHLLGIHPFKSLVGLLPHHELIFDRSLADGINEPAFANIRHIEDPTDPAAVSPVHGVVHAISQKELTALDSSEAPLYHRVQMPVQVSTPHEAGRQDIVPFIQTKDFHFSASCRMESVSKSLSQQMQHVESHGLCCHAWLTAPHCVCKKPRAQTAGMSNLLYLTAAADLTVLVAVDDSHGIERIELAQGSVPSQARNMDEVRPSLTDAGLQLIRAISRLVGSSRHSDEVVQQRLQRLLRSWRRTRPCAAILQHAQNQNAPRLFVDHVGCNLADVSWELLGRAQTSAAFFEVGLFGYGNRKPRKTRSEAEADADPLQRLGTFAAPGGGSARSFQLQRLEPLRWHRVKVRAVGLHKSWVSDWSNEVSFRTLSLPDAQDAGLHIASEGFLVKSERLIQKCVTNQNVSLPSREERMVRRVRQLLGASQSYEAATTKLLHARYSQGGWPDFVKQGAKFSRPAASRDERMKRMQLAIAAEELYGLVYPRGNEWCQGPFYYESAGLKTLSRRAPSARYAKLVLCGAKERSLPEWYQERLLRSLDNWGVPRLTCEGQQPHAALQHAGAMLPLVASSSTATAIAFLFCEPGLQSCNGAVLPTAAATAQNCKGESKGMCSQFADSVHKHGCMLVADTVQPRFNPASVDEKRLYILHKLTEMRNLHTADIHRISLCGARSHMDSEGTDAVLPEEEGSLAKVRVCVRFRPVLPGEEGPTGRIKWDEGSAPRSVHIQGGRHETQKAFQFDRVFPPSTSQEEVFKDAGLDELLDALMDGYHSTVFAYGQTGSGKTFTMEGFSYQPGTVAKAPQVRAESTSPENLGIVPRAIHGLFDRIDRRATTGESVFTVRLSFLQIYNERIFDLLNPVHLTKFGQGGGLRLRWNPREASVTVENLFVFECRTADEALNHYKAGVKNRTVASHQMNQASSRSHSVLMMTLERRTDHSVDQSSKLTLVDLAGSERQADTGASGRTLQESASINQSLFVLRKVIAALAKHQTRQAHLALIPYRESKLTILLRDALGGSGYTLMVACLSILDASVEENLSTLQYACTAGKIRNRPVVNLDPTTLLIKQLQQEVQRLKRQLEIFQKYIIHLTGKPIPQQILHGGTFPNADTLDVAPEAARDEWSAPFVASSQHAPPPGPVVGHLGLSSQERKVATPRGKATTPTERQPPSFPVPEVPLGLPGPGAEPPRSDPSTEAAETLGISKEELAERLSEAVVSLGQATTENFTLRRKCDAAQKANDALELQVSSLEKELLLHRQHASRIGSDASDAWFGDNLAQLTQMDDQSTALTAMRAAAFYDLILLREELSAGRGLAARSSAGLSSIFPSPTVNSSQSADVSRTQTTARRISFVLLGCVLCACFAARGMLRCRAGHIVEKVKKLKPWQGHIHVRECSYCRNEIDRHEVHYSCPEKCRFYVCHYCYKSEVAKRKSSGQVKHGWESGRQTSGDSINSKASNVCDMISDSGASSAGSSISSPPMPRPALPKLTVPGTSVASADMRSGHSRGSSTGRSQAARLSYKIQSASKEFLESSWQRSVEVVFWVSVVFISDFIGAFYLQNLTTDEELAFPYPFLTACLSNFVAAILVITIVFLLSKTGTQELVGELAAEAEVDMWVQLILGVLITFEVAAAAKVLSNQHHTMAAWFYMLTPVTTVLVASTNYFGMEVLHKELLTAAGVASLGGMMAVHGPWPSLEGLTSLEWACLAVVFTVGRCLLTQKVMSPAQGRRPGALIVSKLVLLAAFTVGVELSLYNEWHGFWSIPWLPRPGPVFRLVAVIGICDACSVIGTTRLIQITSAAFGALLVPFHTVTLLPIESLNSSISVINWLGLVLCVTSAVMYFKARKSTAEHPAGYSTLPSQLAAANAPLLKALQKLRVAWGPTPQDMSRAAFRTLGPEDEEEDDPRKHDCKGRLDQREAVFNFKQQKLQTDMEMWFMETVPEIYGASDSDDLDESLQEDAQAEIIAKICSTGDCEAMRQTLLDWLVQCPDPHRRDDFVGKAVSMALKVNMAGRSQK</sequence>
<feature type="binding site" evidence="3">
    <location>
        <begin position="826"/>
        <end position="833"/>
    </location>
    <ligand>
        <name>ATP</name>
        <dbReference type="ChEBI" id="CHEBI:30616"/>
    </ligand>
</feature>
<dbReference type="GO" id="GO:0051231">
    <property type="term" value="P:spindle elongation"/>
    <property type="evidence" value="ECO:0007669"/>
    <property type="project" value="TreeGrafter"/>
</dbReference>
<dbReference type="InterPro" id="IPR036961">
    <property type="entry name" value="Kinesin_motor_dom_sf"/>
</dbReference>
<accession>A0A812JAU1</accession>
<dbReference type="PANTHER" id="PTHR47969">
    <property type="entry name" value="CHROMOSOME-ASSOCIATED KINESIN KIF4A-RELATED"/>
    <property type="match status" value="1"/>
</dbReference>
<comment type="similarity">
    <text evidence="3">Belongs to the TRAFAC class myosin-kinesin ATPase superfamily. Kinesin family.</text>
</comment>
<keyword evidence="4" id="KW-0175">Coiled coil</keyword>
<keyword evidence="6" id="KW-0812">Transmembrane</keyword>
<evidence type="ECO:0000259" key="7">
    <source>
        <dbReference type="PROSITE" id="PS50067"/>
    </source>
</evidence>
<keyword evidence="3" id="KW-0505">Motor protein</keyword>
<evidence type="ECO:0000256" key="1">
    <source>
        <dbReference type="ARBA" id="ARBA00022741"/>
    </source>
</evidence>
<feature type="transmembrane region" description="Helical" evidence="6">
    <location>
        <begin position="1658"/>
        <end position="1675"/>
    </location>
</feature>
<feature type="compositionally biased region" description="Low complexity" evidence="5">
    <location>
        <begin position="1510"/>
        <end position="1520"/>
    </location>
</feature>
<dbReference type="Gene3D" id="3.40.850.10">
    <property type="entry name" value="Kinesin motor domain"/>
    <property type="match status" value="1"/>
</dbReference>
<dbReference type="CDD" id="cd00106">
    <property type="entry name" value="KISc"/>
    <property type="match status" value="1"/>
</dbReference>
<dbReference type="GO" id="GO:0005875">
    <property type="term" value="C:microtubule associated complex"/>
    <property type="evidence" value="ECO:0007669"/>
    <property type="project" value="TreeGrafter"/>
</dbReference>
<evidence type="ECO:0000256" key="6">
    <source>
        <dbReference type="SAM" id="Phobius"/>
    </source>
</evidence>
<feature type="transmembrane region" description="Helical" evidence="6">
    <location>
        <begin position="1393"/>
        <end position="1412"/>
    </location>
</feature>
<dbReference type="Pfam" id="PF00225">
    <property type="entry name" value="Kinesin"/>
    <property type="match status" value="1"/>
</dbReference>
<dbReference type="InterPro" id="IPR013024">
    <property type="entry name" value="GGCT-like"/>
</dbReference>
<dbReference type="GO" id="GO:0005524">
    <property type="term" value="F:ATP binding"/>
    <property type="evidence" value="ECO:0007669"/>
    <property type="project" value="UniProtKB-UniRule"/>
</dbReference>
<dbReference type="Proteomes" id="UP000601435">
    <property type="component" value="Unassembled WGS sequence"/>
</dbReference>
<dbReference type="CDD" id="cd06661">
    <property type="entry name" value="GGCT_like"/>
    <property type="match status" value="1"/>
</dbReference>
<feature type="transmembrane region" description="Helical" evidence="6">
    <location>
        <begin position="1715"/>
        <end position="1734"/>
    </location>
</feature>
<dbReference type="SMART" id="SM00129">
    <property type="entry name" value="KISc"/>
    <property type="match status" value="1"/>
</dbReference>
<dbReference type="InterPro" id="IPR027417">
    <property type="entry name" value="P-loop_NTPase"/>
</dbReference>
<comment type="caution">
    <text evidence="8">The sequence shown here is derived from an EMBL/GenBank/DDBJ whole genome shotgun (WGS) entry which is preliminary data.</text>
</comment>
<dbReference type="InterPro" id="IPR027640">
    <property type="entry name" value="Kinesin-like_fam"/>
</dbReference>
<name>A0A812JAU1_9DINO</name>
<dbReference type="InterPro" id="IPR019821">
    <property type="entry name" value="Kinesin_motor_CS"/>
</dbReference>
<dbReference type="EMBL" id="CAJNJA010005697">
    <property type="protein sequence ID" value="CAE7196570.1"/>
    <property type="molecule type" value="Genomic_DNA"/>
</dbReference>
<keyword evidence="9" id="KW-1185">Reference proteome</keyword>
<feature type="coiled-coil region" evidence="4">
    <location>
        <begin position="1277"/>
        <end position="1304"/>
    </location>
</feature>
<keyword evidence="6" id="KW-0472">Membrane</keyword>
<feature type="transmembrane region" description="Helical" evidence="6">
    <location>
        <begin position="1583"/>
        <end position="1602"/>
    </location>
</feature>